<dbReference type="EMBL" id="CP093365">
    <property type="protein sequence ID" value="UQS83037.1"/>
    <property type="molecule type" value="Genomic_DNA"/>
</dbReference>
<evidence type="ECO:0000313" key="4">
    <source>
        <dbReference type="Proteomes" id="UP000831947"/>
    </source>
</evidence>
<name>A0ABY4PCN9_9LACO</name>
<dbReference type="InterPro" id="IPR026893">
    <property type="entry name" value="Tyr/Ser_Pase_IphP-type"/>
</dbReference>
<evidence type="ECO:0000313" key="3">
    <source>
        <dbReference type="EMBL" id="UQS83037.1"/>
    </source>
</evidence>
<feature type="domain" description="Tyrosine specific protein phosphatases" evidence="2">
    <location>
        <begin position="122"/>
        <end position="161"/>
    </location>
</feature>
<protein>
    <submittedName>
        <fullName evidence="3">Tyrosine-protein phosphatase</fullName>
    </submittedName>
</protein>
<dbReference type="PROSITE" id="PS50056">
    <property type="entry name" value="TYR_PHOSPHATASE_2"/>
    <property type="match status" value="1"/>
</dbReference>
<reference evidence="3 4" key="1">
    <citation type="journal article" date="2022" name="Int. J. Syst. Evol. Microbiol.">
        <title>Apilactobacillus apisilvae sp. nov., Nicolia spurrieriana gen. nov. sp. nov., Bombilactobacillus folatiphilus sp. nov. and Bombilactobacillus thymidiniphilus sp. nov., four new lactic acid bacterial isolates from stingless bees Tetragonula carbonaria and Austroplebeia australis.</title>
        <authorList>
            <person name="Oliphant S.A."/>
            <person name="Watson-Haigh N.S."/>
            <person name="Sumby K.M."/>
            <person name="Gardner J."/>
            <person name="Groom S."/>
            <person name="Jiranek V."/>
        </authorList>
    </citation>
    <scope>NUCLEOTIDE SEQUENCE [LARGE SCALE GENOMIC DNA]</scope>
    <source>
        <strain evidence="3 4">SG4_A1</strain>
    </source>
</reference>
<organism evidence="3 4">
    <name type="scientific">Bombilactobacillus thymidiniphilus</name>
    <dbReference type="NCBI Taxonomy" id="2923363"/>
    <lineage>
        <taxon>Bacteria</taxon>
        <taxon>Bacillati</taxon>
        <taxon>Bacillota</taxon>
        <taxon>Bacilli</taxon>
        <taxon>Lactobacillales</taxon>
        <taxon>Lactobacillaceae</taxon>
        <taxon>Bombilactobacillus</taxon>
    </lineage>
</organism>
<dbReference type="InterPro" id="IPR016130">
    <property type="entry name" value="Tyr_Pase_AS"/>
</dbReference>
<gene>
    <name evidence="3" type="ORF">MOO47_04435</name>
</gene>
<evidence type="ECO:0000256" key="1">
    <source>
        <dbReference type="ARBA" id="ARBA00009580"/>
    </source>
</evidence>
<dbReference type="Pfam" id="PF13350">
    <property type="entry name" value="Y_phosphatase3"/>
    <property type="match status" value="1"/>
</dbReference>
<proteinExistence type="inferred from homology"/>
<comment type="similarity">
    <text evidence="1">Belongs to the protein-tyrosine phosphatase family.</text>
</comment>
<dbReference type="Proteomes" id="UP000831947">
    <property type="component" value="Chromosome"/>
</dbReference>
<dbReference type="PANTHER" id="PTHR31126">
    <property type="entry name" value="TYROSINE-PROTEIN PHOSPHATASE"/>
    <property type="match status" value="1"/>
</dbReference>
<sequence>MTRIFPFANTPNFRELGGYPTSDQRQIRWHRLLRAGYLTNLTTEELQFLQKYGLRYSFDLRSPYERKNWPDPDVPFLKVIACQLVQETPIGDLVYQTLPQTDQFNGLPGIYQRVVLDHSAQRVFRQFFQLLLQNDQEQEAVVFHCTAGKDRTGILAILLLLILQVPVEYIAQDYLLTNLMYQNAQDLTYLDNADNEHQQTINFTKADKAAVLAIKVAIERIYGSLSKFQSSVLRLTPKQQQHLRDIYTEPCKKA</sequence>
<keyword evidence="4" id="KW-1185">Reference proteome</keyword>
<evidence type="ECO:0000259" key="2">
    <source>
        <dbReference type="PROSITE" id="PS50056"/>
    </source>
</evidence>
<dbReference type="Gene3D" id="3.90.190.10">
    <property type="entry name" value="Protein tyrosine phosphatase superfamily"/>
    <property type="match status" value="1"/>
</dbReference>
<dbReference type="PANTHER" id="PTHR31126:SF1">
    <property type="entry name" value="TYROSINE SPECIFIC PROTEIN PHOSPHATASES DOMAIN-CONTAINING PROTEIN"/>
    <property type="match status" value="1"/>
</dbReference>
<dbReference type="SUPFAM" id="SSF52799">
    <property type="entry name" value="(Phosphotyrosine protein) phosphatases II"/>
    <property type="match status" value="1"/>
</dbReference>
<accession>A0ABY4PCN9</accession>
<dbReference type="PROSITE" id="PS00383">
    <property type="entry name" value="TYR_PHOSPHATASE_1"/>
    <property type="match status" value="1"/>
</dbReference>
<dbReference type="RefSeq" id="WP_249512264.1">
    <property type="nucleotide sequence ID" value="NZ_CP093365.1"/>
</dbReference>
<dbReference type="InterPro" id="IPR000387">
    <property type="entry name" value="Tyr_Pase_dom"/>
</dbReference>
<dbReference type="InterPro" id="IPR029021">
    <property type="entry name" value="Prot-tyrosine_phosphatase-like"/>
</dbReference>